<sequence length="245" mass="27554">MDTVYVTVRQNNHITRDNHWQSQRNYLFICKPGMMSEEPDYGAVLGLISHLSKDELQDLVNNDEKLAELLKDLPQMKHLANQQEMLLASNKSLAEFNLGLEPKLSQAKQNLIAKYEEAAQLSESVNTLKGQVDSSEGQYTGDTLQALLQTAAHQAEEETENLVQTFLDKGQEVEDFISEFLSKRKTAHLRRIKSEKIGDIINQQNSSHNTPYPSQPAPGVGYGANQWSSPYPTQPLNMPMPSGFH</sequence>
<comment type="similarity">
    <text evidence="2">Belongs to the VPS37 family.</text>
</comment>
<evidence type="ECO:0000256" key="4">
    <source>
        <dbReference type="ARBA" id="ARBA00022753"/>
    </source>
</evidence>
<dbReference type="Gene3D" id="1.10.287.660">
    <property type="entry name" value="Helix hairpin bin"/>
    <property type="match status" value="1"/>
</dbReference>
<dbReference type="GO" id="GO:0006623">
    <property type="term" value="P:protein targeting to vacuole"/>
    <property type="evidence" value="ECO:0007669"/>
    <property type="project" value="TreeGrafter"/>
</dbReference>
<accession>A0AAE1UGN3</accession>
<reference evidence="10" key="1">
    <citation type="submission" date="2023-11" db="EMBL/GenBank/DDBJ databases">
        <title>Genome assemblies of two species of porcelain crab, Petrolisthes cinctipes and Petrolisthes manimaculis (Anomura: Porcellanidae).</title>
        <authorList>
            <person name="Angst P."/>
        </authorList>
    </citation>
    <scope>NUCLEOTIDE SEQUENCE</scope>
    <source>
        <strain evidence="10">PB745_02</strain>
        <tissue evidence="10">Gill</tissue>
    </source>
</reference>
<dbReference type="AlphaFoldDB" id="A0AAE1UGN3"/>
<dbReference type="InterPro" id="IPR029012">
    <property type="entry name" value="Helix_hairpin_bin_sf"/>
</dbReference>
<keyword evidence="4" id="KW-0967">Endosome</keyword>
<evidence type="ECO:0000256" key="5">
    <source>
        <dbReference type="ARBA" id="ARBA00022927"/>
    </source>
</evidence>
<dbReference type="GO" id="GO:0000813">
    <property type="term" value="C:ESCRT I complex"/>
    <property type="evidence" value="ECO:0007669"/>
    <property type="project" value="UniProtKB-ARBA"/>
</dbReference>
<proteinExistence type="inferred from homology"/>
<name>A0AAE1UGN3_9EUCA</name>
<keyword evidence="5 7" id="KW-0653">Protein transport</keyword>
<feature type="region of interest" description="Disordered" evidence="8">
    <location>
        <begin position="226"/>
        <end position="245"/>
    </location>
</feature>
<feature type="compositionally biased region" description="Polar residues" evidence="8">
    <location>
        <begin position="226"/>
        <end position="236"/>
    </location>
</feature>
<evidence type="ECO:0000256" key="3">
    <source>
        <dbReference type="ARBA" id="ARBA00022448"/>
    </source>
</evidence>
<dbReference type="GO" id="GO:0031902">
    <property type="term" value="C:late endosome membrane"/>
    <property type="evidence" value="ECO:0007669"/>
    <property type="project" value="UniProtKB-SubCell"/>
</dbReference>
<evidence type="ECO:0000313" key="11">
    <source>
        <dbReference type="Proteomes" id="UP001292094"/>
    </source>
</evidence>
<comment type="subcellular location">
    <subcellularLocation>
        <location evidence="1">Late endosome membrane</location>
        <topology evidence="1">Peripheral membrane protein</topology>
    </subcellularLocation>
</comment>
<evidence type="ECO:0000256" key="7">
    <source>
        <dbReference type="PROSITE-ProRule" id="PRU00646"/>
    </source>
</evidence>
<evidence type="ECO:0000256" key="2">
    <source>
        <dbReference type="ARBA" id="ARBA00007617"/>
    </source>
</evidence>
<evidence type="ECO:0000256" key="1">
    <source>
        <dbReference type="ARBA" id="ARBA00004633"/>
    </source>
</evidence>
<dbReference type="EMBL" id="JAWZYT010000742">
    <property type="protein sequence ID" value="KAK4319566.1"/>
    <property type="molecule type" value="Genomic_DNA"/>
</dbReference>
<dbReference type="Proteomes" id="UP001292094">
    <property type="component" value="Unassembled WGS sequence"/>
</dbReference>
<dbReference type="InterPro" id="IPR037202">
    <property type="entry name" value="ESCRT_assembly_dom"/>
</dbReference>
<dbReference type="PANTHER" id="PTHR13678">
    <property type="entry name" value="VACUOLAR PROTEIN SORTING-ASSOCIATED PROTEIN 37"/>
    <property type="match status" value="1"/>
</dbReference>
<dbReference type="PROSITE" id="PS51314">
    <property type="entry name" value="VPS37_C"/>
    <property type="match status" value="1"/>
</dbReference>
<protein>
    <recommendedName>
        <fullName evidence="9">VPS37 C-terminal domain-containing protein</fullName>
    </recommendedName>
</protein>
<evidence type="ECO:0000259" key="9">
    <source>
        <dbReference type="PROSITE" id="PS51314"/>
    </source>
</evidence>
<feature type="domain" description="VPS37 C-terminal" evidence="9">
    <location>
        <begin position="122"/>
        <end position="211"/>
    </location>
</feature>
<comment type="caution">
    <text evidence="10">The sequence shown here is derived from an EMBL/GenBank/DDBJ whole genome shotgun (WGS) entry which is preliminary data.</text>
</comment>
<dbReference type="GO" id="GO:0043162">
    <property type="term" value="P:ubiquitin-dependent protein catabolic process via the multivesicular body sorting pathway"/>
    <property type="evidence" value="ECO:0007669"/>
    <property type="project" value="TreeGrafter"/>
</dbReference>
<evidence type="ECO:0000256" key="8">
    <source>
        <dbReference type="SAM" id="MobiDB-lite"/>
    </source>
</evidence>
<dbReference type="SUPFAM" id="SSF140111">
    <property type="entry name" value="Endosomal sorting complex assembly domain"/>
    <property type="match status" value="1"/>
</dbReference>
<comment type="function">
    <text evidence="6">Component of the ESCRT-I complex, a regulator of vesicular trafficking process. Required for the sorting of endocytic ubiquitinated cargos into multivesicular bodies. May be involved in cell growth and differentiation.</text>
</comment>
<organism evidence="10 11">
    <name type="scientific">Petrolisthes manimaculis</name>
    <dbReference type="NCBI Taxonomy" id="1843537"/>
    <lineage>
        <taxon>Eukaryota</taxon>
        <taxon>Metazoa</taxon>
        <taxon>Ecdysozoa</taxon>
        <taxon>Arthropoda</taxon>
        <taxon>Crustacea</taxon>
        <taxon>Multicrustacea</taxon>
        <taxon>Malacostraca</taxon>
        <taxon>Eumalacostraca</taxon>
        <taxon>Eucarida</taxon>
        <taxon>Decapoda</taxon>
        <taxon>Pleocyemata</taxon>
        <taxon>Anomura</taxon>
        <taxon>Galatheoidea</taxon>
        <taxon>Porcellanidae</taxon>
        <taxon>Petrolisthes</taxon>
    </lineage>
</organism>
<gene>
    <name evidence="10" type="ORF">Pmani_009507</name>
</gene>
<keyword evidence="11" id="KW-1185">Reference proteome</keyword>
<dbReference type="GO" id="GO:0006612">
    <property type="term" value="P:protein targeting to membrane"/>
    <property type="evidence" value="ECO:0007669"/>
    <property type="project" value="TreeGrafter"/>
</dbReference>
<dbReference type="Pfam" id="PF07200">
    <property type="entry name" value="Mod_r"/>
    <property type="match status" value="1"/>
</dbReference>
<keyword evidence="3 7" id="KW-0813">Transport</keyword>
<evidence type="ECO:0000256" key="6">
    <source>
        <dbReference type="ARBA" id="ARBA00025010"/>
    </source>
</evidence>
<dbReference type="PANTHER" id="PTHR13678:SF27">
    <property type="entry name" value="LD45836P"/>
    <property type="match status" value="1"/>
</dbReference>
<evidence type="ECO:0000313" key="10">
    <source>
        <dbReference type="EMBL" id="KAK4319566.1"/>
    </source>
</evidence>
<dbReference type="InterPro" id="IPR009851">
    <property type="entry name" value="Mod_r"/>
</dbReference>